<dbReference type="PROSITE" id="PS50835">
    <property type="entry name" value="IG_LIKE"/>
    <property type="match status" value="1"/>
</dbReference>
<dbReference type="SUPFAM" id="SSF48726">
    <property type="entry name" value="Immunoglobulin"/>
    <property type="match status" value="1"/>
</dbReference>
<feature type="domain" description="Ig-like" evidence="7">
    <location>
        <begin position="19"/>
        <end position="107"/>
    </location>
</feature>
<keyword evidence="1 6" id="KW-0732">Signal</keyword>
<dbReference type="InterPro" id="IPR051287">
    <property type="entry name" value="TCR_variable_region"/>
</dbReference>
<name>A0ABR3NU59_9TELE</name>
<evidence type="ECO:0000256" key="1">
    <source>
        <dbReference type="ARBA" id="ARBA00022729"/>
    </source>
</evidence>
<evidence type="ECO:0000313" key="9">
    <source>
        <dbReference type="Proteomes" id="UP001558613"/>
    </source>
</evidence>
<dbReference type="InterPro" id="IPR003599">
    <property type="entry name" value="Ig_sub"/>
</dbReference>
<dbReference type="InterPro" id="IPR036179">
    <property type="entry name" value="Ig-like_dom_sf"/>
</dbReference>
<comment type="caution">
    <text evidence="8">The sequence shown here is derived from an EMBL/GenBank/DDBJ whole genome shotgun (WGS) entry which is preliminary data.</text>
</comment>
<evidence type="ECO:0000259" key="7">
    <source>
        <dbReference type="PROSITE" id="PS50835"/>
    </source>
</evidence>
<evidence type="ECO:0000256" key="4">
    <source>
        <dbReference type="ARBA" id="ARBA00023319"/>
    </source>
</evidence>
<dbReference type="SMART" id="SM00409">
    <property type="entry name" value="IG"/>
    <property type="match status" value="1"/>
</dbReference>
<gene>
    <name evidence="8" type="ORF">QQF64_015163</name>
</gene>
<organism evidence="8 9">
    <name type="scientific">Cirrhinus molitorella</name>
    <name type="common">mud carp</name>
    <dbReference type="NCBI Taxonomy" id="172907"/>
    <lineage>
        <taxon>Eukaryota</taxon>
        <taxon>Metazoa</taxon>
        <taxon>Chordata</taxon>
        <taxon>Craniata</taxon>
        <taxon>Vertebrata</taxon>
        <taxon>Euteleostomi</taxon>
        <taxon>Actinopterygii</taxon>
        <taxon>Neopterygii</taxon>
        <taxon>Teleostei</taxon>
        <taxon>Ostariophysi</taxon>
        <taxon>Cypriniformes</taxon>
        <taxon>Cyprinidae</taxon>
        <taxon>Labeoninae</taxon>
        <taxon>Labeonini</taxon>
        <taxon>Cirrhinus</taxon>
    </lineage>
</organism>
<dbReference type="PANTHER" id="PTHR19367:SF18">
    <property type="entry name" value="T CELL RECEPTOR ALPHA VARIABLE 16"/>
    <property type="match status" value="1"/>
</dbReference>
<evidence type="ECO:0000256" key="3">
    <source>
        <dbReference type="ARBA" id="ARBA00023170"/>
    </source>
</evidence>
<dbReference type="InterPro" id="IPR013783">
    <property type="entry name" value="Ig-like_fold"/>
</dbReference>
<evidence type="ECO:0000256" key="5">
    <source>
        <dbReference type="ARBA" id="ARBA00043266"/>
    </source>
</evidence>
<protein>
    <recommendedName>
        <fullName evidence="7">Ig-like domain-containing protein</fullName>
    </recommendedName>
</protein>
<dbReference type="Proteomes" id="UP001558613">
    <property type="component" value="Unassembled WGS sequence"/>
</dbReference>
<dbReference type="InterPro" id="IPR007110">
    <property type="entry name" value="Ig-like_dom"/>
</dbReference>
<keyword evidence="4" id="KW-0393">Immunoglobulin domain</keyword>
<keyword evidence="2" id="KW-1064">Adaptive immunity</keyword>
<reference evidence="8 9" key="1">
    <citation type="submission" date="2023-09" db="EMBL/GenBank/DDBJ databases">
        <authorList>
            <person name="Wang M."/>
        </authorList>
    </citation>
    <scope>NUCLEOTIDE SEQUENCE [LARGE SCALE GENOMIC DNA]</scope>
    <source>
        <strain evidence="8">GT-2023</strain>
        <tissue evidence="8">Liver</tissue>
    </source>
</reference>
<evidence type="ECO:0000256" key="2">
    <source>
        <dbReference type="ARBA" id="ARBA00023130"/>
    </source>
</evidence>
<evidence type="ECO:0000256" key="6">
    <source>
        <dbReference type="SAM" id="SignalP"/>
    </source>
</evidence>
<dbReference type="InterPro" id="IPR013106">
    <property type="entry name" value="Ig_V-set"/>
</dbReference>
<feature type="chain" id="PRO_5047090180" description="Ig-like domain-containing protein" evidence="6">
    <location>
        <begin position="19"/>
        <end position="126"/>
    </location>
</feature>
<proteinExistence type="predicted"/>
<dbReference type="PANTHER" id="PTHR19367">
    <property type="entry name" value="T-CELL RECEPTOR ALPHA CHAIN V REGION"/>
    <property type="match status" value="1"/>
</dbReference>
<keyword evidence="5" id="KW-0391">Immunity</keyword>
<keyword evidence="9" id="KW-1185">Reference proteome</keyword>
<dbReference type="Gene3D" id="2.60.40.10">
    <property type="entry name" value="Immunoglobulins"/>
    <property type="match status" value="1"/>
</dbReference>
<dbReference type="Pfam" id="PF07686">
    <property type="entry name" value="V-set"/>
    <property type="match status" value="1"/>
</dbReference>
<keyword evidence="5" id="KW-1279">T cell receptor</keyword>
<feature type="signal peptide" evidence="6">
    <location>
        <begin position="1"/>
        <end position="18"/>
    </location>
</feature>
<dbReference type="SMART" id="SM00406">
    <property type="entry name" value="IGv"/>
    <property type="match status" value="1"/>
</dbReference>
<accession>A0ABR3NU59</accession>
<dbReference type="EMBL" id="JAYMGO010000002">
    <property type="protein sequence ID" value="KAL1280563.1"/>
    <property type="molecule type" value="Genomic_DNA"/>
</dbReference>
<sequence length="126" mass="13974">MLTVVVIVFSLLKESADANTIESLLPEQHVSVGQSAVISCKYSGIGPSFQWYRQYPRSRPEYLIFNAETSASSEPTLRLKAYAKKEITEVKLEISSTEVKDSAVYYCALVPTVTGTPPALYKNLIH</sequence>
<keyword evidence="3" id="KW-0675">Receptor</keyword>
<evidence type="ECO:0000313" key="8">
    <source>
        <dbReference type="EMBL" id="KAL1280563.1"/>
    </source>
</evidence>